<feature type="transmembrane region" description="Helical" evidence="8">
    <location>
        <begin position="222"/>
        <end position="245"/>
    </location>
</feature>
<dbReference type="Pfam" id="PF07690">
    <property type="entry name" value="MFS_1"/>
    <property type="match status" value="1"/>
</dbReference>
<evidence type="ECO:0000256" key="4">
    <source>
        <dbReference type="ARBA" id="ARBA00022475"/>
    </source>
</evidence>
<dbReference type="RefSeq" id="WP_173123977.1">
    <property type="nucleotide sequence ID" value="NZ_JABRWJ010000004.1"/>
</dbReference>
<evidence type="ECO:0000256" key="5">
    <source>
        <dbReference type="ARBA" id="ARBA00022692"/>
    </source>
</evidence>
<evidence type="ECO:0000256" key="6">
    <source>
        <dbReference type="ARBA" id="ARBA00022989"/>
    </source>
</evidence>
<comment type="caution">
    <text evidence="10">The sequence shown here is derived from an EMBL/GenBank/DDBJ whole genome shotgun (WGS) entry which is preliminary data.</text>
</comment>
<evidence type="ECO:0000313" key="10">
    <source>
        <dbReference type="EMBL" id="NRF68384.1"/>
    </source>
</evidence>
<feature type="transmembrane region" description="Helical" evidence="8">
    <location>
        <begin position="251"/>
        <end position="273"/>
    </location>
</feature>
<evidence type="ECO:0000259" key="9">
    <source>
        <dbReference type="PROSITE" id="PS50850"/>
    </source>
</evidence>
<feature type="transmembrane region" description="Helical" evidence="8">
    <location>
        <begin position="377"/>
        <end position="396"/>
    </location>
</feature>
<dbReference type="SUPFAM" id="SSF103473">
    <property type="entry name" value="MFS general substrate transporter"/>
    <property type="match status" value="1"/>
</dbReference>
<feature type="transmembrane region" description="Helical" evidence="8">
    <location>
        <begin position="139"/>
        <end position="163"/>
    </location>
</feature>
<dbReference type="PANTHER" id="PTHR42718">
    <property type="entry name" value="MAJOR FACILITATOR SUPERFAMILY MULTIDRUG TRANSPORTER MFSC"/>
    <property type="match status" value="1"/>
</dbReference>
<dbReference type="InterPro" id="IPR004812">
    <property type="entry name" value="Efflux_drug-R_Bcr/CmlA"/>
</dbReference>
<reference evidence="10 11" key="1">
    <citation type="submission" date="2020-05" db="EMBL/GenBank/DDBJ databases">
        <title>Aquincola sp. isolate from soil.</title>
        <authorList>
            <person name="Han J."/>
            <person name="Kim D.-U."/>
        </authorList>
    </citation>
    <scope>NUCLEOTIDE SEQUENCE [LARGE SCALE GENOMIC DNA]</scope>
    <source>
        <strain evidence="10 11">S2</strain>
    </source>
</reference>
<evidence type="ECO:0000256" key="8">
    <source>
        <dbReference type="RuleBase" id="RU365088"/>
    </source>
</evidence>
<dbReference type="InterPro" id="IPR020846">
    <property type="entry name" value="MFS_dom"/>
</dbReference>
<dbReference type="Gene3D" id="1.20.1720.10">
    <property type="entry name" value="Multidrug resistance protein D"/>
    <property type="match status" value="1"/>
</dbReference>
<evidence type="ECO:0000256" key="3">
    <source>
        <dbReference type="ARBA" id="ARBA00022448"/>
    </source>
</evidence>
<accession>A0ABX2EIE2</accession>
<evidence type="ECO:0000256" key="7">
    <source>
        <dbReference type="ARBA" id="ARBA00023136"/>
    </source>
</evidence>
<feature type="transmembrane region" description="Helical" evidence="8">
    <location>
        <begin position="340"/>
        <end position="365"/>
    </location>
</feature>
<dbReference type="PROSITE" id="PS50850">
    <property type="entry name" value="MFS"/>
    <property type="match status" value="1"/>
</dbReference>
<keyword evidence="8" id="KW-0997">Cell inner membrane</keyword>
<proteinExistence type="inferred from homology"/>
<evidence type="ECO:0000313" key="11">
    <source>
        <dbReference type="Proteomes" id="UP000737171"/>
    </source>
</evidence>
<comment type="similarity">
    <text evidence="2 8">Belongs to the major facilitator superfamily. Bcr/CmlA family.</text>
</comment>
<feature type="transmembrane region" description="Helical" evidence="8">
    <location>
        <begin position="51"/>
        <end position="69"/>
    </location>
</feature>
<comment type="caution">
    <text evidence="8">Lacks conserved residue(s) required for the propagation of feature annotation.</text>
</comment>
<evidence type="ECO:0000256" key="2">
    <source>
        <dbReference type="ARBA" id="ARBA00006236"/>
    </source>
</evidence>
<feature type="transmembrane region" description="Helical" evidence="8">
    <location>
        <begin position="169"/>
        <end position="187"/>
    </location>
</feature>
<comment type="subcellular location">
    <subcellularLocation>
        <location evidence="8">Cell inner membrane</location>
        <topology evidence="8">Multi-pass membrane protein</topology>
    </subcellularLocation>
    <subcellularLocation>
        <location evidence="1">Cell membrane</location>
        <topology evidence="1">Multi-pass membrane protein</topology>
    </subcellularLocation>
</comment>
<feature type="transmembrane region" description="Helical" evidence="8">
    <location>
        <begin position="285"/>
        <end position="304"/>
    </location>
</feature>
<keyword evidence="5 8" id="KW-0812">Transmembrane</keyword>
<dbReference type="Proteomes" id="UP000737171">
    <property type="component" value="Unassembled WGS sequence"/>
</dbReference>
<sequence>MSDRTVRAPLSPLAAAWTLALLLGLQPLTTDLVLPALPAMGSDLQAPVAPVQLTMSALILAFGLAQLVWGPVADRFGRRPVLLAGLGLYTLASAGAALGGDITQVIGWRIVQGAALSVPVVCARAMLRDLYQPHEGALVMARALSGLGVIAIASPLSGGLLVAASGWRATLVAMGVIGLLLWALIAWRLPETLRSRDPAATRLGPLLAQAGRILGHPTFRAWSLLVACTYAGLFVFLAGSGFILIRVLGLAPLQAGLVMCTTSLAYITGTFFCRRWLPRHGLVGTVLRGSGFSIASALGMAVLASTDHRAVWAVMLPTWLYALGHGVHQPCGQAGAVGPFPRSAGLAAALAGCVLALAAFGIGLWLGHALDGTLRPLAIGIGSGAAGAVLVVWTLVRRHGDPARVAV</sequence>
<dbReference type="CDD" id="cd17320">
    <property type="entry name" value="MFS_MdfA_MDR_like"/>
    <property type="match status" value="1"/>
</dbReference>
<dbReference type="NCBIfam" id="TIGR00710">
    <property type="entry name" value="efflux_Bcr_CflA"/>
    <property type="match status" value="1"/>
</dbReference>
<protein>
    <recommendedName>
        <fullName evidence="8">Bcr/CflA family efflux transporter</fullName>
    </recommendedName>
</protein>
<organism evidence="10 11">
    <name type="scientific">Pseudaquabacterium terrae</name>
    <dbReference type="NCBI Taxonomy" id="2732868"/>
    <lineage>
        <taxon>Bacteria</taxon>
        <taxon>Pseudomonadati</taxon>
        <taxon>Pseudomonadota</taxon>
        <taxon>Betaproteobacteria</taxon>
        <taxon>Burkholderiales</taxon>
        <taxon>Sphaerotilaceae</taxon>
        <taxon>Pseudaquabacterium</taxon>
    </lineage>
</organism>
<feature type="transmembrane region" description="Helical" evidence="8">
    <location>
        <begin position="106"/>
        <end position="127"/>
    </location>
</feature>
<gene>
    <name evidence="10" type="ORF">HLB44_15425</name>
</gene>
<dbReference type="InterPro" id="IPR036259">
    <property type="entry name" value="MFS_trans_sf"/>
</dbReference>
<dbReference type="PANTHER" id="PTHR42718:SF46">
    <property type="entry name" value="BLR6921 PROTEIN"/>
    <property type="match status" value="1"/>
</dbReference>
<dbReference type="EMBL" id="JABRWJ010000004">
    <property type="protein sequence ID" value="NRF68384.1"/>
    <property type="molecule type" value="Genomic_DNA"/>
</dbReference>
<keyword evidence="4" id="KW-1003">Cell membrane</keyword>
<feature type="domain" description="Major facilitator superfamily (MFS) profile" evidence="9">
    <location>
        <begin position="15"/>
        <end position="407"/>
    </location>
</feature>
<evidence type="ECO:0000256" key="1">
    <source>
        <dbReference type="ARBA" id="ARBA00004651"/>
    </source>
</evidence>
<dbReference type="InterPro" id="IPR011701">
    <property type="entry name" value="MFS"/>
</dbReference>
<keyword evidence="7 8" id="KW-0472">Membrane</keyword>
<keyword evidence="11" id="KW-1185">Reference proteome</keyword>
<keyword evidence="3 8" id="KW-0813">Transport</keyword>
<feature type="transmembrane region" description="Helical" evidence="8">
    <location>
        <begin position="81"/>
        <end position="100"/>
    </location>
</feature>
<name>A0ABX2EIE2_9BURK</name>
<keyword evidence="6 8" id="KW-1133">Transmembrane helix</keyword>